<dbReference type="AlphaFoldDB" id="A0A1V9FCE1"/>
<proteinExistence type="predicted"/>
<gene>
    <name evidence="2" type="ORF">A4H97_20940</name>
</gene>
<comment type="caution">
    <text evidence="2">The sequence shown here is derived from an EMBL/GenBank/DDBJ whole genome shotgun (WGS) entry which is preliminary data.</text>
</comment>
<evidence type="ECO:0000256" key="1">
    <source>
        <dbReference type="SAM" id="MobiDB-lite"/>
    </source>
</evidence>
<evidence type="ECO:0000313" key="2">
    <source>
        <dbReference type="EMBL" id="OQP56050.1"/>
    </source>
</evidence>
<dbReference type="Proteomes" id="UP000192610">
    <property type="component" value="Unassembled WGS sequence"/>
</dbReference>
<evidence type="ECO:0000313" key="3">
    <source>
        <dbReference type="Proteomes" id="UP000192610"/>
    </source>
</evidence>
<name>A0A1V9FCE1_9BACT</name>
<keyword evidence="3" id="KW-1185">Reference proteome</keyword>
<sequence>MSGMAARLLRDEAGLAVEVVRDLFGFLPGTPQHSRGRSEQIPNKINSNPGTIPASSTWQN</sequence>
<accession>A0A1V9FCE1</accession>
<feature type="compositionally biased region" description="Polar residues" evidence="1">
    <location>
        <begin position="40"/>
        <end position="60"/>
    </location>
</feature>
<dbReference type="EMBL" id="LVXG01000002">
    <property type="protein sequence ID" value="OQP56050.1"/>
    <property type="molecule type" value="Genomic_DNA"/>
</dbReference>
<feature type="region of interest" description="Disordered" evidence="1">
    <location>
        <begin position="28"/>
        <end position="60"/>
    </location>
</feature>
<reference evidence="3" key="1">
    <citation type="submission" date="2016-04" db="EMBL/GenBank/DDBJ databases">
        <authorList>
            <person name="Chen L."/>
            <person name="Zhuang W."/>
            <person name="Wang G."/>
        </authorList>
    </citation>
    <scope>NUCLEOTIDE SEQUENCE [LARGE SCALE GENOMIC DNA]</scope>
    <source>
        <strain evidence="3">17621</strain>
    </source>
</reference>
<organism evidence="2 3">
    <name type="scientific">Niastella yeongjuensis</name>
    <dbReference type="NCBI Taxonomy" id="354355"/>
    <lineage>
        <taxon>Bacteria</taxon>
        <taxon>Pseudomonadati</taxon>
        <taxon>Bacteroidota</taxon>
        <taxon>Chitinophagia</taxon>
        <taxon>Chitinophagales</taxon>
        <taxon>Chitinophagaceae</taxon>
        <taxon>Niastella</taxon>
    </lineage>
</organism>
<protein>
    <submittedName>
        <fullName evidence="2">Uncharacterized protein</fullName>
    </submittedName>
</protein>